<organism evidence="1 2">
    <name type="scientific">Anopheles maculatus</name>
    <dbReference type="NCBI Taxonomy" id="74869"/>
    <lineage>
        <taxon>Eukaryota</taxon>
        <taxon>Metazoa</taxon>
        <taxon>Ecdysozoa</taxon>
        <taxon>Arthropoda</taxon>
        <taxon>Hexapoda</taxon>
        <taxon>Insecta</taxon>
        <taxon>Pterygota</taxon>
        <taxon>Neoptera</taxon>
        <taxon>Endopterygota</taxon>
        <taxon>Diptera</taxon>
        <taxon>Nematocera</taxon>
        <taxon>Culicoidea</taxon>
        <taxon>Culicidae</taxon>
        <taxon>Anophelinae</taxon>
        <taxon>Anopheles</taxon>
        <taxon>Anopheles maculatus group</taxon>
    </lineage>
</organism>
<keyword evidence="2" id="KW-1185">Reference proteome</keyword>
<dbReference type="VEuPathDB" id="VectorBase:AMAM016398"/>
<evidence type="ECO:0000313" key="2">
    <source>
        <dbReference type="Proteomes" id="UP000075901"/>
    </source>
</evidence>
<dbReference type="Proteomes" id="UP000075901">
    <property type="component" value="Unassembled WGS sequence"/>
</dbReference>
<sequence length="220" mass="25089">MNHSRFYKYANRSKVGLRSTVKNEQNSQENEPVPPGIQNGAEQKVHIFFNDTGHGKTYYLTWLAWRLAALDRSLYVIKLIGKDCSTYFKRLEESNIQNLNDTEIVRLLFSYIHLASSAPNGNRDEYVPCAKLLTVANGKIVLNKAKEKELPTEELIKLRVFREKFNLQKLVLILDGFDEIVPCCKDAVISRGYDHYTCLVDLTGLKVISRTPSTIVNCTS</sequence>
<name>A0A182SZ76_9DIPT</name>
<reference evidence="2" key="1">
    <citation type="submission" date="2013-09" db="EMBL/GenBank/DDBJ databases">
        <title>The Genome Sequence of Anopheles maculatus species B.</title>
        <authorList>
            <consortium name="The Broad Institute Genomics Platform"/>
            <person name="Neafsey D.E."/>
            <person name="Besansky N."/>
            <person name="Howell P."/>
            <person name="Walton C."/>
            <person name="Young S.K."/>
            <person name="Zeng Q."/>
            <person name="Gargeya S."/>
            <person name="Fitzgerald M."/>
            <person name="Haas B."/>
            <person name="Abouelleil A."/>
            <person name="Allen A.W."/>
            <person name="Alvarado L."/>
            <person name="Arachchi H.M."/>
            <person name="Berlin A.M."/>
            <person name="Chapman S.B."/>
            <person name="Gainer-Dewar J."/>
            <person name="Goldberg J."/>
            <person name="Griggs A."/>
            <person name="Gujja S."/>
            <person name="Hansen M."/>
            <person name="Howarth C."/>
            <person name="Imamovic A."/>
            <person name="Ireland A."/>
            <person name="Larimer J."/>
            <person name="McCowan C."/>
            <person name="Murphy C."/>
            <person name="Pearson M."/>
            <person name="Poon T.W."/>
            <person name="Priest M."/>
            <person name="Roberts A."/>
            <person name="Saif S."/>
            <person name="Shea T."/>
            <person name="Sisk P."/>
            <person name="Sykes S."/>
            <person name="Wortman J."/>
            <person name="Nusbaum C."/>
            <person name="Birren B."/>
        </authorList>
    </citation>
    <scope>NUCLEOTIDE SEQUENCE [LARGE SCALE GENOMIC DNA]</scope>
    <source>
        <strain evidence="2">maculatus3</strain>
    </source>
</reference>
<accession>A0A182SZ76</accession>
<reference evidence="1" key="2">
    <citation type="submission" date="2020-05" db="UniProtKB">
        <authorList>
            <consortium name="EnsemblMetazoa"/>
        </authorList>
    </citation>
    <scope>IDENTIFICATION</scope>
    <source>
        <strain evidence="1">maculatus3</strain>
    </source>
</reference>
<evidence type="ECO:0008006" key="3">
    <source>
        <dbReference type="Google" id="ProtNLM"/>
    </source>
</evidence>
<dbReference type="AlphaFoldDB" id="A0A182SZ76"/>
<protein>
    <recommendedName>
        <fullName evidence="3">NACHT domain-containing protein</fullName>
    </recommendedName>
</protein>
<dbReference type="EnsemblMetazoa" id="AMAM016398-RA">
    <property type="protein sequence ID" value="AMAM016398-PA"/>
    <property type="gene ID" value="AMAM016398"/>
</dbReference>
<proteinExistence type="predicted"/>
<evidence type="ECO:0000313" key="1">
    <source>
        <dbReference type="EnsemblMetazoa" id="AMAM016398-PA"/>
    </source>
</evidence>